<organism evidence="15 16">
    <name type="scientific">candidate division WOR-3 bacterium</name>
    <dbReference type="NCBI Taxonomy" id="2052148"/>
    <lineage>
        <taxon>Bacteria</taxon>
        <taxon>Bacteria division WOR-3</taxon>
    </lineage>
</organism>
<dbReference type="SUPFAM" id="SSF54919">
    <property type="entry name" value="Nucleoside diphosphate kinase, NDK"/>
    <property type="match status" value="1"/>
</dbReference>
<comment type="caution">
    <text evidence="15">The sequence shown here is derived from an EMBL/GenBank/DDBJ whole genome shotgun (WGS) entry which is preliminary data.</text>
</comment>
<feature type="binding site" evidence="11 12">
    <location>
        <position position="102"/>
    </location>
    <ligand>
        <name>ATP</name>
        <dbReference type="ChEBI" id="CHEBI:30616"/>
    </ligand>
</feature>
<dbReference type="FunFam" id="3.30.70.141:FF:000003">
    <property type="entry name" value="Nucleoside diphosphate kinase"/>
    <property type="match status" value="1"/>
</dbReference>
<feature type="binding site" evidence="11 12">
    <location>
        <position position="91"/>
    </location>
    <ligand>
        <name>ATP</name>
        <dbReference type="ChEBI" id="CHEBI:30616"/>
    </ligand>
</feature>
<evidence type="ECO:0000256" key="10">
    <source>
        <dbReference type="ARBA" id="ARBA00023080"/>
    </source>
</evidence>
<dbReference type="EMBL" id="VGIR01000054">
    <property type="protein sequence ID" value="MBM3331986.1"/>
    <property type="molecule type" value="Genomic_DNA"/>
</dbReference>
<dbReference type="InterPro" id="IPR001564">
    <property type="entry name" value="Nucleoside_diP_kinase"/>
</dbReference>
<evidence type="ECO:0000256" key="6">
    <source>
        <dbReference type="ARBA" id="ARBA00022741"/>
    </source>
</evidence>
<keyword evidence="8 11" id="KW-0067">ATP-binding</keyword>
<dbReference type="NCBIfam" id="NF001908">
    <property type="entry name" value="PRK00668.1"/>
    <property type="match status" value="1"/>
</dbReference>
<evidence type="ECO:0000256" key="7">
    <source>
        <dbReference type="ARBA" id="ARBA00022777"/>
    </source>
</evidence>
<keyword evidence="5 11" id="KW-0479">Metal-binding</keyword>
<feature type="active site" description="Pros-phosphohistidine intermediate" evidence="11 12">
    <location>
        <position position="115"/>
    </location>
</feature>
<sequence>MNQTLVLIKPDAVRQHRIGEILGRIEAAGFDVSALVMRHLTRPQAEEFYAIHRGKEFFPGLVEFMTSGPLVAVRLEGEDVCRRVREFVGVTDPSKARPGSIRADFGTSVRMNAVHASNPEEDVLRELEFFFPGSMHAAEPH</sequence>
<feature type="binding site" evidence="11 12">
    <location>
        <position position="9"/>
    </location>
    <ligand>
        <name>ATP</name>
        <dbReference type="ChEBI" id="CHEBI:30616"/>
    </ligand>
</feature>
<keyword evidence="10 11" id="KW-0546">Nucleotide metabolism</keyword>
<dbReference type="GO" id="GO:0046872">
    <property type="term" value="F:metal ion binding"/>
    <property type="evidence" value="ECO:0007669"/>
    <property type="project" value="UniProtKB-KW"/>
</dbReference>
<dbReference type="EC" id="2.7.4.6" evidence="2 11"/>
<accession>A0A937XHZ7</accession>
<feature type="binding site" evidence="11 12">
    <location>
        <position position="85"/>
    </location>
    <ligand>
        <name>ATP</name>
        <dbReference type="ChEBI" id="CHEBI:30616"/>
    </ligand>
</feature>
<comment type="subcellular location">
    <subcellularLocation>
        <location evidence="11">Cytoplasm</location>
    </subcellularLocation>
</comment>
<dbReference type="SMART" id="SM00562">
    <property type="entry name" value="NDK"/>
    <property type="match status" value="1"/>
</dbReference>
<dbReference type="GO" id="GO:0005524">
    <property type="term" value="F:ATP binding"/>
    <property type="evidence" value="ECO:0007669"/>
    <property type="project" value="UniProtKB-UniRule"/>
</dbReference>
<evidence type="ECO:0000259" key="14">
    <source>
        <dbReference type="SMART" id="SM00562"/>
    </source>
</evidence>
<dbReference type="GO" id="GO:0006241">
    <property type="term" value="P:CTP biosynthetic process"/>
    <property type="evidence" value="ECO:0007669"/>
    <property type="project" value="UniProtKB-UniRule"/>
</dbReference>
<dbReference type="PRINTS" id="PR01243">
    <property type="entry name" value="NUCDPKINASE"/>
</dbReference>
<comment type="function">
    <text evidence="11">Major role in the synthesis of nucleoside triphosphates other than ATP. The ATP gamma phosphate is transferred to the NDP beta phosphate via a ping-pong mechanism, using a phosphorylated active-site intermediate.</text>
</comment>
<feature type="binding site" evidence="11 12">
    <location>
        <position position="112"/>
    </location>
    <ligand>
        <name>ATP</name>
        <dbReference type="ChEBI" id="CHEBI:30616"/>
    </ligand>
</feature>
<dbReference type="CDD" id="cd04413">
    <property type="entry name" value="NDPk_I"/>
    <property type="match status" value="1"/>
</dbReference>
<evidence type="ECO:0000256" key="4">
    <source>
        <dbReference type="ARBA" id="ARBA00022679"/>
    </source>
</evidence>
<evidence type="ECO:0000256" key="9">
    <source>
        <dbReference type="ARBA" id="ARBA00022842"/>
    </source>
</evidence>
<evidence type="ECO:0000256" key="11">
    <source>
        <dbReference type="HAMAP-Rule" id="MF_00451"/>
    </source>
</evidence>
<feature type="binding site" evidence="11 12">
    <location>
        <position position="57"/>
    </location>
    <ligand>
        <name>ATP</name>
        <dbReference type="ChEBI" id="CHEBI:30616"/>
    </ligand>
</feature>
<keyword evidence="11" id="KW-0963">Cytoplasm</keyword>
<keyword evidence="7 11" id="KW-0418">Kinase</keyword>
<keyword evidence="11" id="KW-0597">Phosphoprotein</keyword>
<evidence type="ECO:0000256" key="12">
    <source>
        <dbReference type="PROSITE-ProRule" id="PRU00706"/>
    </source>
</evidence>
<dbReference type="Gene3D" id="3.30.70.141">
    <property type="entry name" value="Nucleoside diphosphate kinase-like domain"/>
    <property type="match status" value="1"/>
</dbReference>
<dbReference type="Proteomes" id="UP000779900">
    <property type="component" value="Unassembled WGS sequence"/>
</dbReference>
<evidence type="ECO:0000313" key="16">
    <source>
        <dbReference type="Proteomes" id="UP000779900"/>
    </source>
</evidence>
<dbReference type="AlphaFoldDB" id="A0A937XHZ7"/>
<dbReference type="PROSITE" id="PS51374">
    <property type="entry name" value="NDPK_LIKE"/>
    <property type="match status" value="1"/>
</dbReference>
<dbReference type="InterPro" id="IPR036850">
    <property type="entry name" value="NDK-like_dom_sf"/>
</dbReference>
<evidence type="ECO:0000256" key="13">
    <source>
        <dbReference type="RuleBase" id="RU004011"/>
    </source>
</evidence>
<comment type="cofactor">
    <cofactor evidence="11">
        <name>Mg(2+)</name>
        <dbReference type="ChEBI" id="CHEBI:18420"/>
    </cofactor>
</comment>
<dbReference type="HAMAP" id="MF_00451">
    <property type="entry name" value="NDP_kinase"/>
    <property type="match status" value="1"/>
</dbReference>
<gene>
    <name evidence="11" type="primary">ndk</name>
    <name evidence="15" type="ORF">FJY68_09085</name>
</gene>
<evidence type="ECO:0000256" key="1">
    <source>
        <dbReference type="ARBA" id="ARBA00008142"/>
    </source>
</evidence>
<dbReference type="GO" id="GO:0004550">
    <property type="term" value="F:nucleoside diphosphate kinase activity"/>
    <property type="evidence" value="ECO:0007669"/>
    <property type="project" value="UniProtKB-UniRule"/>
</dbReference>
<dbReference type="PANTHER" id="PTHR46161">
    <property type="entry name" value="NUCLEOSIDE DIPHOSPHATE KINASE"/>
    <property type="match status" value="1"/>
</dbReference>
<protein>
    <recommendedName>
        <fullName evidence="3 11">Nucleoside diphosphate kinase</fullName>
        <shortName evidence="11">NDK</shortName>
        <shortName evidence="11">NDP kinase</shortName>
        <ecNumber evidence="2 11">2.7.4.6</ecNumber>
    </recommendedName>
    <alternativeName>
        <fullName evidence="11">Nucleoside-2-P kinase</fullName>
    </alternativeName>
</protein>
<evidence type="ECO:0000256" key="2">
    <source>
        <dbReference type="ARBA" id="ARBA00012966"/>
    </source>
</evidence>
<dbReference type="PANTHER" id="PTHR46161:SF3">
    <property type="entry name" value="NUCLEOSIDE DIPHOSPHATE KINASE DDB_G0292928-RELATED"/>
    <property type="match status" value="1"/>
</dbReference>
<dbReference type="GO" id="GO:0005737">
    <property type="term" value="C:cytoplasm"/>
    <property type="evidence" value="ECO:0007669"/>
    <property type="project" value="UniProtKB-SubCell"/>
</dbReference>
<comment type="catalytic activity">
    <reaction evidence="11">
        <text>a ribonucleoside 5'-diphosphate + ATP = a ribonucleoside 5'-triphosphate + ADP</text>
        <dbReference type="Rhea" id="RHEA:18113"/>
        <dbReference type="ChEBI" id="CHEBI:30616"/>
        <dbReference type="ChEBI" id="CHEBI:57930"/>
        <dbReference type="ChEBI" id="CHEBI:61557"/>
        <dbReference type="ChEBI" id="CHEBI:456216"/>
        <dbReference type="EC" id="2.7.4.6"/>
    </reaction>
</comment>
<evidence type="ECO:0000256" key="8">
    <source>
        <dbReference type="ARBA" id="ARBA00022840"/>
    </source>
</evidence>
<dbReference type="GO" id="GO:0006228">
    <property type="term" value="P:UTP biosynthetic process"/>
    <property type="evidence" value="ECO:0007669"/>
    <property type="project" value="UniProtKB-UniRule"/>
</dbReference>
<feature type="domain" description="Nucleoside diphosphate kinase-like" evidence="14">
    <location>
        <begin position="1"/>
        <end position="138"/>
    </location>
</feature>
<evidence type="ECO:0000256" key="5">
    <source>
        <dbReference type="ARBA" id="ARBA00022723"/>
    </source>
</evidence>
<dbReference type="InterPro" id="IPR034907">
    <property type="entry name" value="NDK-like_dom"/>
</dbReference>
<evidence type="ECO:0000256" key="3">
    <source>
        <dbReference type="ARBA" id="ARBA00017632"/>
    </source>
</evidence>
<keyword evidence="4 11" id="KW-0808">Transferase</keyword>
<evidence type="ECO:0000313" key="15">
    <source>
        <dbReference type="EMBL" id="MBM3331986.1"/>
    </source>
</evidence>
<dbReference type="GO" id="GO:0006183">
    <property type="term" value="P:GTP biosynthetic process"/>
    <property type="evidence" value="ECO:0007669"/>
    <property type="project" value="UniProtKB-UniRule"/>
</dbReference>
<comment type="subunit">
    <text evidence="11">Homotetramer.</text>
</comment>
<comment type="similarity">
    <text evidence="1 11 12 13">Belongs to the NDK family.</text>
</comment>
<comment type="catalytic activity">
    <reaction evidence="11">
        <text>a 2'-deoxyribonucleoside 5'-diphosphate + ATP = a 2'-deoxyribonucleoside 5'-triphosphate + ADP</text>
        <dbReference type="Rhea" id="RHEA:44640"/>
        <dbReference type="ChEBI" id="CHEBI:30616"/>
        <dbReference type="ChEBI" id="CHEBI:61560"/>
        <dbReference type="ChEBI" id="CHEBI:73316"/>
        <dbReference type="ChEBI" id="CHEBI:456216"/>
        <dbReference type="EC" id="2.7.4.6"/>
    </reaction>
</comment>
<name>A0A937XHZ7_UNCW3</name>
<proteinExistence type="inferred from homology"/>
<dbReference type="Pfam" id="PF00334">
    <property type="entry name" value="NDK"/>
    <property type="match status" value="1"/>
</dbReference>
<keyword evidence="9 11" id="KW-0460">Magnesium</keyword>
<reference evidence="15" key="1">
    <citation type="submission" date="2019-03" db="EMBL/GenBank/DDBJ databases">
        <title>Lake Tanganyika Metagenome-Assembled Genomes (MAGs).</title>
        <authorList>
            <person name="Tran P."/>
        </authorList>
    </citation>
    <scope>NUCLEOTIDE SEQUENCE</scope>
    <source>
        <strain evidence="15">K_DeepCast_150m_m2_040</strain>
    </source>
</reference>
<keyword evidence="6 11" id="KW-0547">Nucleotide-binding</keyword>